<dbReference type="CDD" id="cd15519">
    <property type="entry name" value="PHD1_Lid2p_like"/>
    <property type="match status" value="1"/>
</dbReference>
<keyword evidence="4 12" id="KW-0863">Zinc-finger</keyword>
<evidence type="ECO:0000256" key="7">
    <source>
        <dbReference type="ARBA" id="ARBA00023117"/>
    </source>
</evidence>
<dbReference type="PROSITE" id="PS50016">
    <property type="entry name" value="ZF_PHD_2"/>
    <property type="match status" value="1"/>
</dbReference>
<keyword evidence="8" id="KW-0238">DNA-binding</keyword>
<gene>
    <name evidence="16" type="ORF">DCAR_0936079</name>
</gene>
<evidence type="ECO:0008006" key="18">
    <source>
        <dbReference type="Google" id="ProtNLM"/>
    </source>
</evidence>
<evidence type="ECO:0000313" key="17">
    <source>
        <dbReference type="Proteomes" id="UP000077755"/>
    </source>
</evidence>
<dbReference type="GO" id="GO:0000785">
    <property type="term" value="C:chromatin"/>
    <property type="evidence" value="ECO:0007669"/>
    <property type="project" value="UniProtKB-ARBA"/>
</dbReference>
<feature type="region of interest" description="Disordered" evidence="13">
    <location>
        <begin position="684"/>
        <end position="705"/>
    </location>
</feature>
<dbReference type="EMBL" id="CP093351">
    <property type="protein sequence ID" value="WOH16524.1"/>
    <property type="molecule type" value="Genomic_DNA"/>
</dbReference>
<dbReference type="InterPro" id="IPR003889">
    <property type="entry name" value="FYrich_C"/>
</dbReference>
<evidence type="ECO:0000256" key="8">
    <source>
        <dbReference type="ARBA" id="ARBA00023125"/>
    </source>
</evidence>
<dbReference type="InterPro" id="IPR019786">
    <property type="entry name" value="Zinc_finger_PHD-type_CS"/>
</dbReference>
<dbReference type="CDD" id="cd15489">
    <property type="entry name" value="PHD_SF"/>
    <property type="match status" value="1"/>
</dbReference>
<feature type="compositionally biased region" description="Basic and acidic residues" evidence="13">
    <location>
        <begin position="688"/>
        <end position="697"/>
    </location>
</feature>
<dbReference type="Pfam" id="PF15612">
    <property type="entry name" value="WHIM1"/>
    <property type="match status" value="1"/>
</dbReference>
<dbReference type="InterPro" id="IPR036427">
    <property type="entry name" value="Bromodomain-like_sf"/>
</dbReference>
<keyword evidence="17" id="KW-1185">Reference proteome</keyword>
<dbReference type="SUPFAM" id="SSF47370">
    <property type="entry name" value="Bromodomain"/>
    <property type="match status" value="1"/>
</dbReference>
<keyword evidence="3" id="KW-0479">Metal-binding</keyword>
<feature type="compositionally biased region" description="Basic and acidic residues" evidence="13">
    <location>
        <begin position="339"/>
        <end position="360"/>
    </location>
</feature>
<dbReference type="GO" id="GO:0048731">
    <property type="term" value="P:system development"/>
    <property type="evidence" value="ECO:0007669"/>
    <property type="project" value="UniProtKB-ARBA"/>
</dbReference>
<reference evidence="16" key="1">
    <citation type="journal article" date="2016" name="Nat. Genet.">
        <title>A high-quality carrot genome assembly provides new insights into carotenoid accumulation and asterid genome evolution.</title>
        <authorList>
            <person name="Iorizzo M."/>
            <person name="Ellison S."/>
            <person name="Senalik D."/>
            <person name="Zeng P."/>
            <person name="Satapoomin P."/>
            <person name="Huang J."/>
            <person name="Bowman M."/>
            <person name="Iovene M."/>
            <person name="Sanseverino W."/>
            <person name="Cavagnaro P."/>
            <person name="Yildiz M."/>
            <person name="Macko-Podgorni A."/>
            <person name="Moranska E."/>
            <person name="Grzebelus E."/>
            <person name="Grzebelus D."/>
            <person name="Ashrafi H."/>
            <person name="Zheng Z."/>
            <person name="Cheng S."/>
            <person name="Spooner D."/>
            <person name="Van Deynze A."/>
            <person name="Simon P."/>
        </authorList>
    </citation>
    <scope>NUCLEOTIDE SEQUENCE</scope>
    <source>
        <tissue evidence="16">Leaf</tissue>
    </source>
</reference>
<dbReference type="InterPro" id="IPR028941">
    <property type="entry name" value="WHIM2_dom"/>
</dbReference>
<sequence>MENSTKSFLQIDLNEAPPTVSSPRDPPGPAPSGPVLCGSCGNRQVHGEMLVCVNCGRGFHMKCMGTKRRSSDWKCFSCLFVGKGGESCSERFRDGGDGGGEGLLDMNAPPPEEEEEVQFLRAQRTAGGVQAVFDKSGLRHPFNIPVAYSQFQHIGSSIHVHQASQYATKDAMSLCEVPLHCRWNHNGMPSDTDMRFMTGARLQSSHYEPQKLPPTSANYLYLQDLKDFVTERRGVLGDGWHVEFHYCPVRCKTSAIYCAPDGRKFESMSSVADCLGLVPSGHALEDDNRGNGVPPGQKSHKRKEGTRYSGAKYSRENKIARRSILGGKSPPSAEVVSADIRRSNQSKRPEPDQNKIDDTEHQHFCDGFPVQFEDLYIIHAGKVDLRNLYHDSGHIWPVGYKSCWHDRITGSIFVCEVLDGGDDGPVFKVQRYPCTKHHIPSSATVLRKQNGESREKKDDMALMDFDDDECTSLQMILTECNPPCLDSSISSSSPSIADSVSREANCTMPGIKNSNGFVREDSIGEFSVEARSSLSAWKMVSVVFLDACCEAYKQTGVLGFWCEHDMDKTDVKASENIGLLSKFSYSAGPINTPHLIESDEDYKVFSEVLVKWVQQDRFGLDLEFVQELLEQLPEARSCSDYVSLNKRIPKSMLHTVGSGFLISERICDMPVKKLSNGFVQSCGTPRKKLSEDTETKTPRPSGKPVSSKLPAYLIGDVLQVWEFLRRFSDILGLEEPVSFQELECELLNPWLDDLNPAQENIANRSRDDEDANSCRNSVTAVNGETSAYKLTTDTHGNCTGMILTTAHSSLLNLLIGELLVRVKPYVDPDFDAREIKSKRGRKKDIENSVIAKKSKLDMPTINDITWPELARRYVLAVLSMEGNLDSTEVMSRESGKVFHCLQGDGGILCGSLAGVAAIEADALLLAEATKKIFGSLKSTNDVFSVDQNDSDAADASNLTTNKDTEVPDWAQVLEPVRKLPTNVGARIRKCVNEALGKDPPEWAKKILEHSISKEVYKGNASGPTKRAVVSVLEDPRCERPQPKPETKEKGKTVSIILSDLVMKQCRHVLRHAAAADKDGVFCNLLGRTLLNLNDNDDEGLLGYPAMVSRPLDFRTVDLRLAAGAYGGSHEAFFEDVQEVWYNIRKAYGNHSELIDLAETLSSKFEDMYEEEVLTLVHKIRENANSQSDEDKKELIDVLASATESLLPKAPWEEGVCKVCGMDKDDVSVLLCDTCDSEYHTYCLNPPLVRIPEGNWYCPSCIAGKRISHGVSFGTQISNLHRRKRYQRDLTNNYLDALVNMANTMEMREYWEFSVEERIFLIKLLSDEVLNSAIFRDHLDRCVSVSADLQQKLRSSTSEWNVLKYKEESLAESLAARSMEVQRSELDILSKQKSQSISESLMEKASPSGIQIIKAADASDLFLHQHGKGLPGSHNCSVQEHPTTKSNSGEHGPSMSTWLHNINSTADKAQTNMNLRGQDCGGCNGSSLSTGKVFTSHISSDTIDADPADSISDVNVSKAPDLEASCSLKTEISNLQNTISTLESEMFKASVRKQCLGRDSAGRLYWVFGCGSSPQAFVNGNSVAQRNKVPEYGRETQCGPCLRNPVLVVESPSSSKGISFSNMHPSEQVMHSPESSSWACYQSDSEIQELVAWLGDDARERELRDSILYWQRMKLHDSVNVKNYFQGQYQPISLNSTLNDKLLDSHFLVSKALTVLEKKLGSRLELQTSDNLKQKKHKVETCFPGRIDRCECLELLWTSRQHCLTCHKTFAIPEDLDKHANGTCSMSVAVPESNKNSLKHKRMRMEPLPENNSDLRNVKALKAEKQNIASCFDEQRNFGCPFDFEEIKRKFVTQNSLAGLVKDIGLIDSAGTPSFVPQIAHYLVSPTLSLVPTSSPGLFSEFEDGQRFSKKRINNATGINSSRSSYTSRNPENGMDQEPLKGGKLRFRCMTELDQFSATKNMLWGGKGAILHESSLRPIGGRPSAILRQLKINLLDMDAALPEEALRPSRAKSEKRCVWRGFVKSAESIYEMSQATIVLEDMIKTDYLKKDWWYWSSPSVAAKICTISGLALRIYALDAAIMYEKNLPDRDPSEGCKSMPPQSKDVKSDSLDLPRLRSGKAR</sequence>
<evidence type="ECO:0000256" key="12">
    <source>
        <dbReference type="PROSITE-ProRule" id="PRU00146"/>
    </source>
</evidence>
<dbReference type="Pfam" id="PF02791">
    <property type="entry name" value="DDT"/>
    <property type="match status" value="1"/>
</dbReference>
<dbReference type="InterPro" id="IPR019787">
    <property type="entry name" value="Znf_PHD-finger"/>
</dbReference>
<dbReference type="Proteomes" id="UP000077755">
    <property type="component" value="Chromosome 9"/>
</dbReference>
<name>A0AAF0Y1P4_DAUCS</name>
<keyword evidence="2" id="KW-0808">Transferase</keyword>
<dbReference type="GO" id="GO:0140993">
    <property type="term" value="F:histone modifying activity"/>
    <property type="evidence" value="ECO:0007669"/>
    <property type="project" value="UniProtKB-ARBA"/>
</dbReference>
<dbReference type="InterPro" id="IPR001965">
    <property type="entry name" value="Znf_PHD"/>
</dbReference>
<evidence type="ECO:0000256" key="1">
    <source>
        <dbReference type="ARBA" id="ARBA00004123"/>
    </source>
</evidence>
<evidence type="ECO:0000256" key="4">
    <source>
        <dbReference type="ARBA" id="ARBA00022771"/>
    </source>
</evidence>
<evidence type="ECO:0000259" key="14">
    <source>
        <dbReference type="PROSITE" id="PS50014"/>
    </source>
</evidence>
<protein>
    <recommendedName>
        <fullName evidence="18">PHD-type domain-containing protein</fullName>
    </recommendedName>
</protein>
<dbReference type="GO" id="GO:0008270">
    <property type="term" value="F:zinc ion binding"/>
    <property type="evidence" value="ECO:0007669"/>
    <property type="project" value="UniProtKB-KW"/>
</dbReference>
<feature type="compositionally biased region" description="Polar residues" evidence="13">
    <location>
        <begin position="1916"/>
        <end position="1930"/>
    </location>
</feature>
<dbReference type="InterPro" id="IPR013083">
    <property type="entry name" value="Znf_RING/FYVE/PHD"/>
</dbReference>
<dbReference type="InterPro" id="IPR011011">
    <property type="entry name" value="Znf_FYVE_PHD"/>
</dbReference>
<dbReference type="PROSITE" id="PS01359">
    <property type="entry name" value="ZF_PHD_1"/>
    <property type="match status" value="2"/>
</dbReference>
<dbReference type="GO" id="GO:0003677">
    <property type="term" value="F:DNA binding"/>
    <property type="evidence" value="ECO:0007669"/>
    <property type="project" value="UniProtKB-KW"/>
</dbReference>
<feature type="domain" description="Bromo" evidence="14">
    <location>
        <begin position="1103"/>
        <end position="1154"/>
    </location>
</feature>
<feature type="domain" description="PHD-type" evidence="15">
    <location>
        <begin position="1213"/>
        <end position="1263"/>
    </location>
</feature>
<dbReference type="InterPro" id="IPR001841">
    <property type="entry name" value="Znf_RING"/>
</dbReference>
<dbReference type="Gene3D" id="3.30.40.10">
    <property type="entry name" value="Zinc/RING finger domain, C3HC4 (zinc finger)"/>
    <property type="match status" value="2"/>
</dbReference>
<evidence type="ECO:0000259" key="15">
    <source>
        <dbReference type="PROSITE" id="PS50016"/>
    </source>
</evidence>
<evidence type="ECO:0000256" key="10">
    <source>
        <dbReference type="ARBA" id="ARBA00023242"/>
    </source>
</evidence>
<comment type="subcellular location">
    <subcellularLocation>
        <location evidence="1">Nucleus</location>
    </subcellularLocation>
</comment>
<dbReference type="InterPro" id="IPR001487">
    <property type="entry name" value="Bromodomain"/>
</dbReference>
<keyword evidence="6" id="KW-0805">Transcription regulation</keyword>
<evidence type="ECO:0000313" key="16">
    <source>
        <dbReference type="EMBL" id="WOH16524.1"/>
    </source>
</evidence>
<evidence type="ECO:0000256" key="2">
    <source>
        <dbReference type="ARBA" id="ARBA00022679"/>
    </source>
</evidence>
<dbReference type="KEGG" id="dcr:108202446"/>
<feature type="region of interest" description="Disordered" evidence="13">
    <location>
        <begin position="1431"/>
        <end position="1452"/>
    </location>
</feature>
<evidence type="ECO:0000256" key="11">
    <source>
        <dbReference type="PROSITE-ProRule" id="PRU00035"/>
    </source>
</evidence>
<dbReference type="Gene3D" id="3.30.160.360">
    <property type="match status" value="1"/>
</dbReference>
<feature type="compositionally biased region" description="Basic and acidic residues" evidence="13">
    <location>
        <begin position="2103"/>
        <end position="2114"/>
    </location>
</feature>
<dbReference type="SMART" id="SM00249">
    <property type="entry name" value="PHD"/>
    <property type="match status" value="2"/>
</dbReference>
<feature type="region of interest" description="Disordered" evidence="13">
    <location>
        <begin position="283"/>
        <end position="360"/>
    </location>
</feature>
<feature type="region of interest" description="Disordered" evidence="13">
    <location>
        <begin position="1"/>
        <end position="30"/>
    </location>
</feature>
<proteinExistence type="predicted"/>
<organism evidence="16 17">
    <name type="scientific">Daucus carota subsp. sativus</name>
    <name type="common">Carrot</name>
    <dbReference type="NCBI Taxonomy" id="79200"/>
    <lineage>
        <taxon>Eukaryota</taxon>
        <taxon>Viridiplantae</taxon>
        <taxon>Streptophyta</taxon>
        <taxon>Embryophyta</taxon>
        <taxon>Tracheophyta</taxon>
        <taxon>Spermatophyta</taxon>
        <taxon>Magnoliopsida</taxon>
        <taxon>eudicotyledons</taxon>
        <taxon>Gunneridae</taxon>
        <taxon>Pentapetalae</taxon>
        <taxon>asterids</taxon>
        <taxon>campanulids</taxon>
        <taxon>Apiales</taxon>
        <taxon>Apiaceae</taxon>
        <taxon>Apioideae</taxon>
        <taxon>Scandiceae</taxon>
        <taxon>Daucinae</taxon>
        <taxon>Daucus</taxon>
        <taxon>Daucus sect. Daucus</taxon>
    </lineage>
</organism>
<keyword evidence="9" id="KW-0804">Transcription</keyword>
<dbReference type="InterPro" id="IPR028942">
    <property type="entry name" value="WHIM1_dom"/>
</dbReference>
<dbReference type="InterPro" id="IPR018501">
    <property type="entry name" value="DDT_dom"/>
</dbReference>
<dbReference type="GO" id="GO:0016740">
    <property type="term" value="F:transferase activity"/>
    <property type="evidence" value="ECO:0007669"/>
    <property type="project" value="UniProtKB-KW"/>
</dbReference>
<reference evidence="16" key="2">
    <citation type="submission" date="2022-03" db="EMBL/GenBank/DDBJ databases">
        <title>Draft title - Genomic analysis of global carrot germplasm unveils the trajectory of domestication and the origin of high carotenoid orange carrot.</title>
        <authorList>
            <person name="Iorizzo M."/>
            <person name="Ellison S."/>
            <person name="Senalik D."/>
            <person name="Macko-Podgorni A."/>
            <person name="Grzebelus D."/>
            <person name="Bostan H."/>
            <person name="Rolling W."/>
            <person name="Curaba J."/>
            <person name="Simon P."/>
        </authorList>
    </citation>
    <scope>NUCLEOTIDE SEQUENCE</scope>
    <source>
        <tissue evidence="16">Leaf</tissue>
    </source>
</reference>
<dbReference type="GO" id="GO:0005654">
    <property type="term" value="C:nucleoplasm"/>
    <property type="evidence" value="ECO:0007669"/>
    <property type="project" value="UniProtKB-ARBA"/>
</dbReference>
<dbReference type="Pfam" id="PF15613">
    <property type="entry name" value="WSD"/>
    <property type="match status" value="1"/>
</dbReference>
<keyword evidence="7 11" id="KW-0103">Bromodomain</keyword>
<dbReference type="SUPFAM" id="SSF57903">
    <property type="entry name" value="FYVE/PHD zinc finger"/>
    <property type="match status" value="2"/>
</dbReference>
<evidence type="ECO:0000256" key="13">
    <source>
        <dbReference type="SAM" id="MobiDB-lite"/>
    </source>
</evidence>
<feature type="compositionally biased region" description="Polar residues" evidence="13">
    <location>
        <begin position="1433"/>
        <end position="1452"/>
    </location>
</feature>
<dbReference type="PANTHER" id="PTHR47162:SF10">
    <property type="entry name" value="METHYL-CPG-BINDING DOMAIN-CONTAINING PROTEIN 9 ISOFORM X1"/>
    <property type="match status" value="1"/>
</dbReference>
<feature type="region of interest" description="Disordered" evidence="13">
    <location>
        <begin position="1916"/>
        <end position="1939"/>
    </location>
</feature>
<keyword evidence="5" id="KW-0862">Zinc</keyword>
<dbReference type="PANTHER" id="PTHR47162">
    <property type="entry name" value="OS02G0192300 PROTEIN"/>
    <property type="match status" value="1"/>
</dbReference>
<evidence type="ECO:0000256" key="6">
    <source>
        <dbReference type="ARBA" id="ARBA00023015"/>
    </source>
</evidence>
<accession>A0AAF0Y1P4</accession>
<dbReference type="InterPro" id="IPR003888">
    <property type="entry name" value="FYrich_N"/>
</dbReference>
<feature type="region of interest" description="Disordered" evidence="13">
    <location>
        <begin position="2087"/>
        <end position="2121"/>
    </location>
</feature>
<dbReference type="PROSITE" id="PS51543">
    <property type="entry name" value="FYRC"/>
    <property type="match status" value="1"/>
</dbReference>
<evidence type="ECO:0000256" key="5">
    <source>
        <dbReference type="ARBA" id="ARBA00022833"/>
    </source>
</evidence>
<dbReference type="PROSITE" id="PS51542">
    <property type="entry name" value="FYRN"/>
    <property type="match status" value="1"/>
</dbReference>
<dbReference type="PROSITE" id="PS50014">
    <property type="entry name" value="BROMODOMAIN_2"/>
    <property type="match status" value="1"/>
</dbReference>
<dbReference type="SMART" id="SM00184">
    <property type="entry name" value="RING"/>
    <property type="match status" value="2"/>
</dbReference>
<evidence type="ECO:0000256" key="3">
    <source>
        <dbReference type="ARBA" id="ARBA00022723"/>
    </source>
</evidence>
<dbReference type="Pfam" id="PF00628">
    <property type="entry name" value="PHD"/>
    <property type="match status" value="1"/>
</dbReference>
<keyword evidence="10" id="KW-0539">Nucleus</keyword>
<evidence type="ECO:0000256" key="9">
    <source>
        <dbReference type="ARBA" id="ARBA00023163"/>
    </source>
</evidence>
<dbReference type="Gene3D" id="1.20.920.10">
    <property type="entry name" value="Bromodomain-like"/>
    <property type="match status" value="1"/>
</dbReference>